<evidence type="ECO:0000313" key="3">
    <source>
        <dbReference type="EMBL" id="KAK4339435.1"/>
    </source>
</evidence>
<evidence type="ECO:0000313" key="4">
    <source>
        <dbReference type="Proteomes" id="UP001291623"/>
    </source>
</evidence>
<comment type="caution">
    <text evidence="3">The sequence shown here is derived from an EMBL/GenBank/DDBJ whole genome shotgun (WGS) entry which is preliminary data.</text>
</comment>
<feature type="domain" description="Ribonuclease H1 N-terminal" evidence="2">
    <location>
        <begin position="128"/>
        <end position="171"/>
    </location>
</feature>
<accession>A0AAE1QTT3</accession>
<dbReference type="EMBL" id="JAVYJV010000023">
    <property type="protein sequence ID" value="KAK4339435.1"/>
    <property type="molecule type" value="Genomic_DNA"/>
</dbReference>
<dbReference type="Proteomes" id="UP001291623">
    <property type="component" value="Unassembled WGS sequence"/>
</dbReference>
<reference evidence="3" key="1">
    <citation type="submission" date="2023-12" db="EMBL/GenBank/DDBJ databases">
        <title>Genome assembly of Anisodus tanguticus.</title>
        <authorList>
            <person name="Wang Y.-J."/>
        </authorList>
    </citation>
    <scope>NUCLEOTIDE SEQUENCE</scope>
    <source>
        <strain evidence="3">KB-2021</strain>
        <tissue evidence="3">Leaf</tissue>
    </source>
</reference>
<dbReference type="AlphaFoldDB" id="A0AAE1QTT3"/>
<feature type="region of interest" description="Disordered" evidence="1">
    <location>
        <begin position="1"/>
        <end position="35"/>
    </location>
</feature>
<dbReference type="SUPFAM" id="SSF55658">
    <property type="entry name" value="L9 N-domain-like"/>
    <property type="match status" value="1"/>
</dbReference>
<evidence type="ECO:0000256" key="1">
    <source>
        <dbReference type="SAM" id="MobiDB-lite"/>
    </source>
</evidence>
<protein>
    <recommendedName>
        <fullName evidence="2">Ribonuclease H1 N-terminal domain-containing protein</fullName>
    </recommendedName>
</protein>
<sequence length="341" mass="38647">MSNSQKIDKGKGPAKPSDKTDKGKGPAKPTDNDTYRQSLLGNLKFKPMAQFETPALERIYFGKNNLVAFPPSNITFKILPDYVLDRQQRCLIDNLWIAHSKKDNSHFVATLNSTCFYLHEKNLDKKFKFYVVVHGKTNGIFQTWIEVVESIKDFKTPLFKGFNDFTEALDYARGTLGPNYYISPALKFSQTHKTPQYNIQKDTDKIIFCDHCSTMTEAFKRINQTKEELSTQNTYLLEKITKLELLLRQTQITPQRQTQTQSSPTLPKMDETGVHSPLNVTKPIVSGIVTTSPVQTVAGKDLSNPLTAVILPKNEHEEASSSKTRRISFSLINMYNDVGLV</sequence>
<dbReference type="Gene3D" id="3.40.970.10">
    <property type="entry name" value="Ribonuclease H1, N-terminal domain"/>
    <property type="match status" value="1"/>
</dbReference>
<organism evidence="3 4">
    <name type="scientific">Anisodus tanguticus</name>
    <dbReference type="NCBI Taxonomy" id="243964"/>
    <lineage>
        <taxon>Eukaryota</taxon>
        <taxon>Viridiplantae</taxon>
        <taxon>Streptophyta</taxon>
        <taxon>Embryophyta</taxon>
        <taxon>Tracheophyta</taxon>
        <taxon>Spermatophyta</taxon>
        <taxon>Magnoliopsida</taxon>
        <taxon>eudicotyledons</taxon>
        <taxon>Gunneridae</taxon>
        <taxon>Pentapetalae</taxon>
        <taxon>asterids</taxon>
        <taxon>lamiids</taxon>
        <taxon>Solanales</taxon>
        <taxon>Solanaceae</taxon>
        <taxon>Solanoideae</taxon>
        <taxon>Hyoscyameae</taxon>
        <taxon>Anisodus</taxon>
    </lineage>
</organism>
<evidence type="ECO:0000259" key="2">
    <source>
        <dbReference type="Pfam" id="PF01693"/>
    </source>
</evidence>
<name>A0AAE1QTT3_9SOLA</name>
<feature type="compositionally biased region" description="Basic and acidic residues" evidence="1">
    <location>
        <begin position="1"/>
        <end position="34"/>
    </location>
</feature>
<dbReference type="Pfam" id="PF01693">
    <property type="entry name" value="Cauli_VI"/>
    <property type="match status" value="1"/>
</dbReference>
<keyword evidence="4" id="KW-1185">Reference proteome</keyword>
<dbReference type="InterPro" id="IPR009027">
    <property type="entry name" value="Ribosomal_bL9/RNase_H1_N"/>
</dbReference>
<proteinExistence type="predicted"/>
<dbReference type="InterPro" id="IPR011320">
    <property type="entry name" value="RNase_H1_N"/>
</dbReference>
<dbReference type="InterPro" id="IPR037056">
    <property type="entry name" value="RNase_H1_N_sf"/>
</dbReference>
<gene>
    <name evidence="3" type="ORF">RND71_040897</name>
</gene>